<dbReference type="InterPro" id="IPR008974">
    <property type="entry name" value="TRAF-like"/>
</dbReference>
<dbReference type="SUPFAM" id="SSF49599">
    <property type="entry name" value="TRAF domain-like"/>
    <property type="match status" value="1"/>
</dbReference>
<dbReference type="InterPro" id="IPR002083">
    <property type="entry name" value="MATH/TRAF_dom"/>
</dbReference>
<comment type="caution">
    <text evidence="2">The sequence shown here is derived from an EMBL/GenBank/DDBJ whole genome shotgun (WGS) entry which is preliminary data.</text>
</comment>
<dbReference type="EMBL" id="JACTNZ010000006">
    <property type="protein sequence ID" value="KAG5544892.1"/>
    <property type="molecule type" value="Genomic_DNA"/>
</dbReference>
<dbReference type="InterPro" id="IPR055327">
    <property type="entry name" value="TRAF1A/B"/>
</dbReference>
<dbReference type="Gene3D" id="2.60.210.10">
    <property type="entry name" value="Apoptosis, Tumor Necrosis Factor Receptor Associated Protein 2, Chain A"/>
    <property type="match status" value="1"/>
</dbReference>
<evidence type="ECO:0000259" key="1">
    <source>
        <dbReference type="Pfam" id="PF00917"/>
    </source>
</evidence>
<name>A0AAV6JXN0_9ERIC</name>
<dbReference type="Pfam" id="PF00917">
    <property type="entry name" value="MATH"/>
    <property type="match status" value="1"/>
</dbReference>
<sequence length="158" mass="18388">MHIAETLIEDTLGLWWYKDKARLEDKARWSRSGVNFQQRGDEFGVEIREMVIGEHKNKGRMGGGGIVVALVSKGWRVIVVGDDGRWSMGFRAYTLHRIWKKEHDWGWKKFMELSKVLDGFSDADTLIFKAQVQVLRERAYCPFRCLDCQYSGELVRDS</sequence>
<dbReference type="AlphaFoldDB" id="A0AAV6JXN0"/>
<reference evidence="2 3" key="1">
    <citation type="submission" date="2020-08" db="EMBL/GenBank/DDBJ databases">
        <title>Plant Genome Project.</title>
        <authorList>
            <person name="Zhang R.-G."/>
        </authorList>
    </citation>
    <scope>NUCLEOTIDE SEQUENCE [LARGE SCALE GENOMIC DNA]</scope>
    <source>
        <strain evidence="2">WSP0</strain>
        <tissue evidence="2">Leaf</tissue>
    </source>
</reference>
<feature type="domain" description="MATH" evidence="1">
    <location>
        <begin position="96"/>
        <end position="134"/>
    </location>
</feature>
<keyword evidence="3" id="KW-1185">Reference proteome</keyword>
<organism evidence="2 3">
    <name type="scientific">Rhododendron griersonianum</name>
    <dbReference type="NCBI Taxonomy" id="479676"/>
    <lineage>
        <taxon>Eukaryota</taxon>
        <taxon>Viridiplantae</taxon>
        <taxon>Streptophyta</taxon>
        <taxon>Embryophyta</taxon>
        <taxon>Tracheophyta</taxon>
        <taxon>Spermatophyta</taxon>
        <taxon>Magnoliopsida</taxon>
        <taxon>eudicotyledons</taxon>
        <taxon>Gunneridae</taxon>
        <taxon>Pentapetalae</taxon>
        <taxon>asterids</taxon>
        <taxon>Ericales</taxon>
        <taxon>Ericaceae</taxon>
        <taxon>Ericoideae</taxon>
        <taxon>Rhodoreae</taxon>
        <taxon>Rhododendron</taxon>
    </lineage>
</organism>
<accession>A0AAV6JXN0</accession>
<dbReference type="Proteomes" id="UP000823749">
    <property type="component" value="Chromosome 6"/>
</dbReference>
<dbReference type="PANTHER" id="PTHR47477:SF8">
    <property type="entry name" value="TNF RECEPTOR-ASSOCIATED FACTOR HOMOLOG 1A"/>
    <property type="match status" value="1"/>
</dbReference>
<evidence type="ECO:0000313" key="3">
    <source>
        <dbReference type="Proteomes" id="UP000823749"/>
    </source>
</evidence>
<protein>
    <recommendedName>
        <fullName evidence="1">MATH domain-containing protein</fullName>
    </recommendedName>
</protein>
<gene>
    <name evidence="2" type="ORF">RHGRI_017375</name>
</gene>
<proteinExistence type="predicted"/>
<evidence type="ECO:0000313" key="2">
    <source>
        <dbReference type="EMBL" id="KAG5544892.1"/>
    </source>
</evidence>
<dbReference type="PANTHER" id="PTHR47477">
    <property type="entry name" value="TNF RECEPTOR-ASSOCIATED FACTOR HOMOLOG 1A"/>
    <property type="match status" value="1"/>
</dbReference>